<dbReference type="EMBL" id="CP063164">
    <property type="protein sequence ID" value="QOR61938.1"/>
    <property type="molecule type" value="Genomic_DNA"/>
</dbReference>
<keyword evidence="2 4" id="KW-0479">Metal-binding</keyword>
<dbReference type="GO" id="GO:0020037">
    <property type="term" value="F:heme binding"/>
    <property type="evidence" value="ECO:0007669"/>
    <property type="project" value="InterPro"/>
</dbReference>
<protein>
    <submittedName>
        <fullName evidence="7">C-type cytochrome</fullName>
    </submittedName>
</protein>
<evidence type="ECO:0000256" key="4">
    <source>
        <dbReference type="PROSITE-ProRule" id="PRU00433"/>
    </source>
</evidence>
<dbReference type="RefSeq" id="WP_197548642.1">
    <property type="nucleotide sequence ID" value="NZ_CP063164.1"/>
</dbReference>
<dbReference type="Proteomes" id="UP000595074">
    <property type="component" value="Chromosome"/>
</dbReference>
<proteinExistence type="predicted"/>
<sequence length="138" mass="15264">MKQNKILLLAAMLFLSVSTASAQDAEALFDAKCAMCHIKTRPADISTLTAPPLMGIMRHVKMRYPDKKKAVAFISDYALDPSSTKAVCMPQKIQRFGLMPSQKGNVTQSELKTISEWMYDNFPPAGFRGGQGQGMRTF</sequence>
<feature type="domain" description="Cytochrome c" evidence="6">
    <location>
        <begin position="20"/>
        <end position="122"/>
    </location>
</feature>
<evidence type="ECO:0000313" key="7">
    <source>
        <dbReference type="EMBL" id="QOR61938.1"/>
    </source>
</evidence>
<keyword evidence="5" id="KW-0732">Signal</keyword>
<feature type="signal peptide" evidence="5">
    <location>
        <begin position="1"/>
        <end position="22"/>
    </location>
</feature>
<feature type="chain" id="PRO_5029731161" evidence="5">
    <location>
        <begin position="23"/>
        <end position="138"/>
    </location>
</feature>
<dbReference type="InterPro" id="IPR036909">
    <property type="entry name" value="Cyt_c-like_dom_sf"/>
</dbReference>
<evidence type="ECO:0000256" key="5">
    <source>
        <dbReference type="SAM" id="SignalP"/>
    </source>
</evidence>
<dbReference type="PROSITE" id="PS51007">
    <property type="entry name" value="CYTC"/>
    <property type="match status" value="1"/>
</dbReference>
<keyword evidence="8" id="KW-1185">Reference proteome</keyword>
<name>A0A7M1S3K8_9BACT</name>
<evidence type="ECO:0000256" key="2">
    <source>
        <dbReference type="ARBA" id="ARBA00022723"/>
    </source>
</evidence>
<dbReference type="GO" id="GO:0046872">
    <property type="term" value="F:metal ion binding"/>
    <property type="evidence" value="ECO:0007669"/>
    <property type="project" value="UniProtKB-KW"/>
</dbReference>
<dbReference type="KEGG" id="sinu:IMZ28_00140"/>
<evidence type="ECO:0000313" key="8">
    <source>
        <dbReference type="Proteomes" id="UP000595074"/>
    </source>
</evidence>
<dbReference type="Gene3D" id="1.10.760.10">
    <property type="entry name" value="Cytochrome c-like domain"/>
    <property type="match status" value="1"/>
</dbReference>
<evidence type="ECO:0000256" key="3">
    <source>
        <dbReference type="ARBA" id="ARBA00023004"/>
    </source>
</evidence>
<accession>A0A7M1S3K8</accession>
<dbReference type="GO" id="GO:0009055">
    <property type="term" value="F:electron transfer activity"/>
    <property type="evidence" value="ECO:0007669"/>
    <property type="project" value="InterPro"/>
</dbReference>
<reference evidence="7 8" key="1">
    <citation type="submission" date="2020-10" db="EMBL/GenBank/DDBJ databases">
        <title>The genome of sulfurovum sp.</title>
        <authorList>
            <person name="Xie S."/>
            <person name="Shao Z."/>
            <person name="Jiang L."/>
        </authorList>
    </citation>
    <scope>NUCLEOTIDE SEQUENCE [LARGE SCALE GENOMIC DNA]</scope>
    <source>
        <strain evidence="7 8">ST-419</strain>
    </source>
</reference>
<dbReference type="AlphaFoldDB" id="A0A7M1S3K8"/>
<dbReference type="InterPro" id="IPR009056">
    <property type="entry name" value="Cyt_c-like_dom"/>
</dbReference>
<keyword evidence="1 4" id="KW-0349">Heme</keyword>
<organism evidence="7 8">
    <name type="scientific">Sulfurovum indicum</name>
    <dbReference type="NCBI Taxonomy" id="2779528"/>
    <lineage>
        <taxon>Bacteria</taxon>
        <taxon>Pseudomonadati</taxon>
        <taxon>Campylobacterota</taxon>
        <taxon>Epsilonproteobacteria</taxon>
        <taxon>Campylobacterales</taxon>
        <taxon>Sulfurovaceae</taxon>
        <taxon>Sulfurovum</taxon>
    </lineage>
</organism>
<gene>
    <name evidence="7" type="ORF">IMZ28_00140</name>
</gene>
<dbReference type="SUPFAM" id="SSF46626">
    <property type="entry name" value="Cytochrome c"/>
    <property type="match status" value="1"/>
</dbReference>
<keyword evidence="3 4" id="KW-0408">Iron</keyword>
<evidence type="ECO:0000256" key="1">
    <source>
        <dbReference type="ARBA" id="ARBA00022617"/>
    </source>
</evidence>
<evidence type="ECO:0000259" key="6">
    <source>
        <dbReference type="PROSITE" id="PS51007"/>
    </source>
</evidence>